<accession>A0A4C1ZFE9</accession>
<feature type="compositionally biased region" description="Low complexity" evidence="1">
    <location>
        <begin position="15"/>
        <end position="29"/>
    </location>
</feature>
<dbReference type="Proteomes" id="UP000299102">
    <property type="component" value="Unassembled WGS sequence"/>
</dbReference>
<gene>
    <name evidence="2" type="ORF">EVAR_62304_1</name>
</gene>
<protein>
    <submittedName>
        <fullName evidence="2">Uncharacterized protein</fullName>
    </submittedName>
</protein>
<proteinExistence type="predicted"/>
<evidence type="ECO:0000256" key="1">
    <source>
        <dbReference type="SAM" id="MobiDB-lite"/>
    </source>
</evidence>
<evidence type="ECO:0000313" key="2">
    <source>
        <dbReference type="EMBL" id="GBP86142.1"/>
    </source>
</evidence>
<dbReference type="AlphaFoldDB" id="A0A4C1ZFE9"/>
<feature type="region of interest" description="Disordered" evidence="1">
    <location>
        <begin position="1"/>
        <end position="37"/>
    </location>
</feature>
<dbReference type="EMBL" id="BGZK01001776">
    <property type="protein sequence ID" value="GBP86142.1"/>
    <property type="molecule type" value="Genomic_DNA"/>
</dbReference>
<sequence>MPVSSTPALLRTRTAHAPASAHAHALAPHTRYSTDTTASSDIKGDVLLKLVRRGPCGPRPARNAPRCRSAVGRLASVLHYATSDESYRTLESVCTADLQATLVTGVRLPHLVHDSAQMLIRLADFLMRLIIHYIHVVVHVIAARRQASILLMLIIPRLTRTGRCAAQAARRPVEAGASIESRPLRDGHHRHV</sequence>
<comment type="caution">
    <text evidence="2">The sequence shown here is derived from an EMBL/GenBank/DDBJ whole genome shotgun (WGS) entry which is preliminary data.</text>
</comment>
<keyword evidence="3" id="KW-1185">Reference proteome</keyword>
<organism evidence="2 3">
    <name type="scientific">Eumeta variegata</name>
    <name type="common">Bagworm moth</name>
    <name type="synonym">Eumeta japonica</name>
    <dbReference type="NCBI Taxonomy" id="151549"/>
    <lineage>
        <taxon>Eukaryota</taxon>
        <taxon>Metazoa</taxon>
        <taxon>Ecdysozoa</taxon>
        <taxon>Arthropoda</taxon>
        <taxon>Hexapoda</taxon>
        <taxon>Insecta</taxon>
        <taxon>Pterygota</taxon>
        <taxon>Neoptera</taxon>
        <taxon>Endopterygota</taxon>
        <taxon>Lepidoptera</taxon>
        <taxon>Glossata</taxon>
        <taxon>Ditrysia</taxon>
        <taxon>Tineoidea</taxon>
        <taxon>Psychidae</taxon>
        <taxon>Oiketicinae</taxon>
        <taxon>Eumeta</taxon>
    </lineage>
</organism>
<reference evidence="2 3" key="1">
    <citation type="journal article" date="2019" name="Commun. Biol.">
        <title>The bagworm genome reveals a unique fibroin gene that provides high tensile strength.</title>
        <authorList>
            <person name="Kono N."/>
            <person name="Nakamura H."/>
            <person name="Ohtoshi R."/>
            <person name="Tomita M."/>
            <person name="Numata K."/>
            <person name="Arakawa K."/>
        </authorList>
    </citation>
    <scope>NUCLEOTIDE SEQUENCE [LARGE SCALE GENOMIC DNA]</scope>
</reference>
<name>A0A4C1ZFE9_EUMVA</name>
<evidence type="ECO:0000313" key="3">
    <source>
        <dbReference type="Proteomes" id="UP000299102"/>
    </source>
</evidence>